<dbReference type="Pfam" id="PF17820">
    <property type="entry name" value="PDZ_6"/>
    <property type="match status" value="1"/>
</dbReference>
<dbReference type="EMBL" id="JAAOIC020000048">
    <property type="protein sequence ID" value="KAG8036909.1"/>
    <property type="molecule type" value="Genomic_DNA"/>
</dbReference>
<dbReference type="PANTHER" id="PTHR12651">
    <property type="entry name" value="26S PROTEASOME NON-ATPASE REGULATORY SUBUNIT 9"/>
    <property type="match status" value="1"/>
</dbReference>
<keyword evidence="7" id="KW-1185">Reference proteome</keyword>
<gene>
    <name evidence="6" type="ORF">G9C98_004231</name>
</gene>
<evidence type="ECO:0000256" key="2">
    <source>
        <dbReference type="ARBA" id="ARBA00023186"/>
    </source>
</evidence>
<evidence type="ECO:0000313" key="7">
    <source>
        <dbReference type="Proteomes" id="UP000729913"/>
    </source>
</evidence>
<feature type="domain" description="Nas2 N-terminal" evidence="5">
    <location>
        <begin position="17"/>
        <end position="94"/>
    </location>
</feature>
<sequence length="215" mass="24121">MKMVVDMELEDAKKNVLELMKEKDSIESKLQELRIILENNHVGMNEPLVDSEDYPRADIDVYQVRQARSRIICLQNDHKTLMKKIEAGLLKVHSLAGKSGEEPATSRVTVSENIPEDEVLGEPFLRVNLVSSGSPAESAGIQLNDLVIEFGSINVQNFRTLKDIGDLVEQSRYKEIIMKVKRVDMKVAILTLTPRPWAGKGLLGCNVIPVESVER</sequence>
<proteinExistence type="inferred from homology"/>
<dbReference type="InterPro" id="IPR040815">
    <property type="entry name" value="Nas2_N"/>
</dbReference>
<keyword evidence="3" id="KW-0175">Coiled coil</keyword>
<evidence type="ECO:0008006" key="8">
    <source>
        <dbReference type="Google" id="ProtNLM"/>
    </source>
</evidence>
<dbReference type="Pfam" id="PF18265">
    <property type="entry name" value="Nas2_N"/>
    <property type="match status" value="1"/>
</dbReference>
<evidence type="ECO:0000256" key="1">
    <source>
        <dbReference type="ARBA" id="ARBA00005256"/>
    </source>
</evidence>
<dbReference type="GO" id="GO:0070682">
    <property type="term" value="P:proteasome regulatory particle assembly"/>
    <property type="evidence" value="ECO:0007669"/>
    <property type="project" value="InterPro"/>
</dbReference>
<protein>
    <recommendedName>
        <fullName evidence="8">26S proteasome regulatory subunit p27</fullName>
    </recommendedName>
</protein>
<dbReference type="InterPro" id="IPR041489">
    <property type="entry name" value="PDZ_6"/>
</dbReference>
<accession>A0A8J5RCP7</accession>
<keyword evidence="2" id="KW-0143">Chaperone</keyword>
<dbReference type="Proteomes" id="UP000729913">
    <property type="component" value="Unassembled WGS sequence"/>
</dbReference>
<dbReference type="GO" id="GO:0005737">
    <property type="term" value="C:cytoplasm"/>
    <property type="evidence" value="ECO:0007669"/>
    <property type="project" value="TreeGrafter"/>
</dbReference>
<reference evidence="6" key="2">
    <citation type="submission" date="2021-04" db="EMBL/GenBank/DDBJ databases">
        <title>Genome-wide patterns of bracovirus chromosomal integration into multiple host tissues during parasitism.</title>
        <authorList>
            <person name="Chebbi M.A.C."/>
        </authorList>
    </citation>
    <scope>NUCLEOTIDE SEQUENCE</scope>
    <source>
        <tissue evidence="6">Whole body</tissue>
    </source>
</reference>
<evidence type="ECO:0000259" key="5">
    <source>
        <dbReference type="Pfam" id="PF18265"/>
    </source>
</evidence>
<organism evidence="6 7">
    <name type="scientific">Cotesia typhae</name>
    <dbReference type="NCBI Taxonomy" id="2053667"/>
    <lineage>
        <taxon>Eukaryota</taxon>
        <taxon>Metazoa</taxon>
        <taxon>Ecdysozoa</taxon>
        <taxon>Arthropoda</taxon>
        <taxon>Hexapoda</taxon>
        <taxon>Insecta</taxon>
        <taxon>Pterygota</taxon>
        <taxon>Neoptera</taxon>
        <taxon>Endopterygota</taxon>
        <taxon>Hymenoptera</taxon>
        <taxon>Apocrita</taxon>
        <taxon>Ichneumonoidea</taxon>
        <taxon>Braconidae</taxon>
        <taxon>Microgastrinae</taxon>
        <taxon>Cotesia</taxon>
    </lineage>
</organism>
<evidence type="ECO:0000313" key="6">
    <source>
        <dbReference type="EMBL" id="KAG8036909.1"/>
    </source>
</evidence>
<comment type="similarity">
    <text evidence="1">Belongs to the proteasome subunit p27 family.</text>
</comment>
<name>A0A8J5RCP7_9HYME</name>
<dbReference type="FunFam" id="2.30.42.10:FF:000107">
    <property type="entry name" value="26S proteasome non-ATPase regulatory subunit 9"/>
    <property type="match status" value="1"/>
</dbReference>
<feature type="domain" description="PDZ" evidence="4">
    <location>
        <begin position="127"/>
        <end position="182"/>
    </location>
</feature>
<dbReference type="AlphaFoldDB" id="A0A8J5RCP7"/>
<evidence type="ECO:0000259" key="4">
    <source>
        <dbReference type="Pfam" id="PF17820"/>
    </source>
</evidence>
<reference evidence="6" key="1">
    <citation type="submission" date="2020-03" db="EMBL/GenBank/DDBJ databases">
        <authorList>
            <person name="Chebbi M.A."/>
            <person name="Drezen J.M."/>
        </authorList>
    </citation>
    <scope>NUCLEOTIDE SEQUENCE</scope>
    <source>
        <tissue evidence="6">Whole body</tissue>
    </source>
</reference>
<dbReference type="OrthoDB" id="72325at2759"/>
<feature type="coiled-coil region" evidence="3">
    <location>
        <begin position="9"/>
        <end position="36"/>
    </location>
</feature>
<dbReference type="GO" id="GO:0005634">
    <property type="term" value="C:nucleus"/>
    <property type="evidence" value="ECO:0007669"/>
    <property type="project" value="TreeGrafter"/>
</dbReference>
<dbReference type="PANTHER" id="PTHR12651:SF1">
    <property type="entry name" value="26S PROTEASOME NON-ATPASE REGULATORY SUBUNIT 9"/>
    <property type="match status" value="1"/>
</dbReference>
<comment type="caution">
    <text evidence="6">The sequence shown here is derived from an EMBL/GenBank/DDBJ whole genome shotgun (WGS) entry which is preliminary data.</text>
</comment>
<dbReference type="InterPro" id="IPR035269">
    <property type="entry name" value="PSMD9"/>
</dbReference>
<evidence type="ECO:0000256" key="3">
    <source>
        <dbReference type="SAM" id="Coils"/>
    </source>
</evidence>